<evidence type="ECO:0000256" key="1">
    <source>
        <dbReference type="SAM" id="MobiDB-lite"/>
    </source>
</evidence>
<organism evidence="2 3">
    <name type="scientific">Parahalioglobus pacificus</name>
    <dbReference type="NCBI Taxonomy" id="930806"/>
    <lineage>
        <taxon>Bacteria</taxon>
        <taxon>Pseudomonadati</taxon>
        <taxon>Pseudomonadota</taxon>
        <taxon>Gammaproteobacteria</taxon>
        <taxon>Cellvibrionales</taxon>
        <taxon>Halieaceae</taxon>
        <taxon>Parahalioglobus</taxon>
    </lineage>
</organism>
<name>A0A918XIX1_9GAMM</name>
<dbReference type="AlphaFoldDB" id="A0A918XIX1"/>
<accession>A0A918XIX1</accession>
<feature type="region of interest" description="Disordered" evidence="1">
    <location>
        <begin position="1"/>
        <end position="22"/>
    </location>
</feature>
<reference evidence="2" key="2">
    <citation type="submission" date="2020-09" db="EMBL/GenBank/DDBJ databases">
        <authorList>
            <person name="Sun Q."/>
            <person name="Kim S."/>
        </authorList>
    </citation>
    <scope>NUCLEOTIDE SEQUENCE</scope>
    <source>
        <strain evidence="2">KCTC 23430</strain>
    </source>
</reference>
<protein>
    <submittedName>
        <fullName evidence="2">Uncharacterized protein</fullName>
    </submittedName>
</protein>
<dbReference type="Proteomes" id="UP000644693">
    <property type="component" value="Unassembled WGS sequence"/>
</dbReference>
<reference evidence="2" key="1">
    <citation type="journal article" date="2014" name="Int. J. Syst. Evol. Microbiol.">
        <title>Complete genome sequence of Corynebacterium casei LMG S-19264T (=DSM 44701T), isolated from a smear-ripened cheese.</title>
        <authorList>
            <consortium name="US DOE Joint Genome Institute (JGI-PGF)"/>
            <person name="Walter F."/>
            <person name="Albersmeier A."/>
            <person name="Kalinowski J."/>
            <person name="Ruckert C."/>
        </authorList>
    </citation>
    <scope>NUCLEOTIDE SEQUENCE</scope>
    <source>
        <strain evidence="2">KCTC 23430</strain>
    </source>
</reference>
<dbReference type="EMBL" id="BMYM01000002">
    <property type="protein sequence ID" value="GHD33617.1"/>
    <property type="molecule type" value="Genomic_DNA"/>
</dbReference>
<dbReference type="RefSeq" id="WP_189477491.1">
    <property type="nucleotide sequence ID" value="NZ_BMYM01000002.1"/>
</dbReference>
<evidence type="ECO:0000313" key="3">
    <source>
        <dbReference type="Proteomes" id="UP000644693"/>
    </source>
</evidence>
<gene>
    <name evidence="2" type="ORF">GCM10007053_18180</name>
</gene>
<proteinExistence type="predicted"/>
<sequence>MTDGVNISYSLNNDPKPATDAPAPVPVAFTDCDLIRVNEQMALVINRQNGNQQLLNPNLVDALTYCGLFKTADEHAQMLADTRPELQGNLELARSTLKQLDDLGMLLHAGSVCKRLNQPQPLELAPTRAFVITCDRPEAVERLLESMLRAGNLSQHESLYLVDDSRSADNQAKNRDLVHGFNIRSAKDMQYFGAEEQAELLEKLCSELPEHEDGIRFLIDPAHWQGYKTYGRSRTLALLLSVGYRAIVMDDDIICEAVLPPMRDTGMAFGSGTREAVFFQNDAEMQRSMEPAPFDALTGHASVLGQSLGTAIQQLYGGPLEAKELLGANATMANVLRPNGKVIITQCGSWGDTGTGSAHWVLNLRPDSVARLLTAPHGITAAVEEGMIWLGNVTPSIVKQAFMSQMTGLDNSELLPPYFPAFRAEDLLFGAMVEYMHHDATTLEYPWGVPHLPVGGRKRPSMREPIAGKGGINLFASHLNGMVDYKDTANPQQKLRRLADEAQRFAERESTELELDYRAALGQSHAQYLTFLGSQLEQAKELPSNTWQAYLERGVKEVQEALGKVHSSASLESEDEAPPVETFKAMAEGFSRGLRAWEAMRAAVR</sequence>
<keyword evidence="3" id="KW-1185">Reference proteome</keyword>
<evidence type="ECO:0000313" key="2">
    <source>
        <dbReference type="EMBL" id="GHD33617.1"/>
    </source>
</evidence>
<comment type="caution">
    <text evidence="2">The sequence shown here is derived from an EMBL/GenBank/DDBJ whole genome shotgun (WGS) entry which is preliminary data.</text>
</comment>
<feature type="compositionally biased region" description="Polar residues" evidence="1">
    <location>
        <begin position="1"/>
        <end position="13"/>
    </location>
</feature>